<evidence type="ECO:0000256" key="3">
    <source>
        <dbReference type="ARBA" id="ARBA00022670"/>
    </source>
</evidence>
<feature type="transmembrane region" description="Helical" evidence="8">
    <location>
        <begin position="81"/>
        <end position="102"/>
    </location>
</feature>
<dbReference type="NCBIfam" id="TIGR04178">
    <property type="entry name" value="exo_archaeo"/>
    <property type="match status" value="1"/>
</dbReference>
<feature type="transmembrane region" description="Helical" evidence="8">
    <location>
        <begin position="114"/>
        <end position="139"/>
    </location>
</feature>
<keyword evidence="4 8" id="KW-0812">Transmembrane</keyword>
<feature type="domain" description="Methanolan biosynthesis EpsI" evidence="9">
    <location>
        <begin position="316"/>
        <end position="501"/>
    </location>
</feature>
<accession>A0A7W6CP89</accession>
<protein>
    <submittedName>
        <fullName evidence="10">Exosortase A</fullName>
    </submittedName>
</protein>
<evidence type="ECO:0000256" key="7">
    <source>
        <dbReference type="ARBA" id="ARBA00023136"/>
    </source>
</evidence>
<dbReference type="NCBIfam" id="TIGR02914">
    <property type="entry name" value="EpsI_fam"/>
    <property type="match status" value="1"/>
</dbReference>
<evidence type="ECO:0000256" key="4">
    <source>
        <dbReference type="ARBA" id="ARBA00022692"/>
    </source>
</evidence>
<evidence type="ECO:0000256" key="5">
    <source>
        <dbReference type="ARBA" id="ARBA00022801"/>
    </source>
</evidence>
<keyword evidence="2" id="KW-1003">Cell membrane</keyword>
<dbReference type="InterPro" id="IPR019127">
    <property type="entry name" value="Exosortase"/>
</dbReference>
<feature type="transmembrane region" description="Helical" evidence="8">
    <location>
        <begin position="196"/>
        <end position="214"/>
    </location>
</feature>
<evidence type="ECO:0000259" key="9">
    <source>
        <dbReference type="Pfam" id="PF11984"/>
    </source>
</evidence>
<dbReference type="GO" id="GO:0005886">
    <property type="term" value="C:plasma membrane"/>
    <property type="evidence" value="ECO:0007669"/>
    <property type="project" value="UniProtKB-SubCell"/>
</dbReference>
<dbReference type="Pfam" id="PF11984">
    <property type="entry name" value="DUF3485"/>
    <property type="match status" value="1"/>
</dbReference>
<dbReference type="Pfam" id="PF09721">
    <property type="entry name" value="Exosortase_EpsH"/>
    <property type="match status" value="1"/>
</dbReference>
<dbReference type="GO" id="GO:0008233">
    <property type="term" value="F:peptidase activity"/>
    <property type="evidence" value="ECO:0007669"/>
    <property type="project" value="UniProtKB-KW"/>
</dbReference>
<comment type="caution">
    <text evidence="10">The sequence shown here is derived from an EMBL/GenBank/DDBJ whole genome shotgun (WGS) entry which is preliminary data.</text>
</comment>
<evidence type="ECO:0000256" key="8">
    <source>
        <dbReference type="SAM" id="Phobius"/>
    </source>
</evidence>
<dbReference type="InterPro" id="IPR014263">
    <property type="entry name" value="Methanolan_biosynth_EpsI"/>
</dbReference>
<evidence type="ECO:0000256" key="1">
    <source>
        <dbReference type="ARBA" id="ARBA00004651"/>
    </source>
</evidence>
<dbReference type="EMBL" id="JACIDX010000007">
    <property type="protein sequence ID" value="MBB3955147.1"/>
    <property type="molecule type" value="Genomic_DNA"/>
</dbReference>
<organism evidence="10 11">
    <name type="scientific">Novosphingobium sediminicola</name>
    <dbReference type="NCBI Taxonomy" id="563162"/>
    <lineage>
        <taxon>Bacteria</taxon>
        <taxon>Pseudomonadati</taxon>
        <taxon>Pseudomonadota</taxon>
        <taxon>Alphaproteobacteria</taxon>
        <taxon>Sphingomonadales</taxon>
        <taxon>Sphingomonadaceae</taxon>
        <taxon>Novosphingobium</taxon>
    </lineage>
</organism>
<keyword evidence="5" id="KW-0378">Hydrolase</keyword>
<evidence type="ECO:0000256" key="6">
    <source>
        <dbReference type="ARBA" id="ARBA00022989"/>
    </source>
</evidence>
<dbReference type="NCBIfam" id="TIGR02602">
    <property type="entry name" value="8TM_EpsH"/>
    <property type="match status" value="1"/>
</dbReference>
<reference evidence="10 11" key="1">
    <citation type="submission" date="2020-08" db="EMBL/GenBank/DDBJ databases">
        <title>Genomic Encyclopedia of Type Strains, Phase IV (KMG-IV): sequencing the most valuable type-strain genomes for metagenomic binning, comparative biology and taxonomic classification.</title>
        <authorList>
            <person name="Goeker M."/>
        </authorList>
    </citation>
    <scope>NUCLEOTIDE SEQUENCE [LARGE SCALE GENOMIC DNA]</scope>
    <source>
        <strain evidence="10 11">DSM 27057</strain>
    </source>
</reference>
<feature type="transmembrane region" description="Helical" evidence="8">
    <location>
        <begin position="221"/>
        <end position="241"/>
    </location>
</feature>
<keyword evidence="7 8" id="KW-0472">Membrane</keyword>
<feature type="transmembrane region" description="Helical" evidence="8">
    <location>
        <begin position="261"/>
        <end position="282"/>
    </location>
</feature>
<dbReference type="AlphaFoldDB" id="A0A7W6CP89"/>
<feature type="transmembrane region" description="Helical" evidence="8">
    <location>
        <begin position="22"/>
        <end position="41"/>
    </location>
</feature>
<evidence type="ECO:0000313" key="11">
    <source>
        <dbReference type="Proteomes" id="UP000548867"/>
    </source>
</evidence>
<feature type="transmembrane region" description="Helical" evidence="8">
    <location>
        <begin position="303"/>
        <end position="327"/>
    </location>
</feature>
<keyword evidence="11" id="KW-1185">Reference proteome</keyword>
<dbReference type="NCBIfam" id="TIGR03109">
    <property type="entry name" value="exosort_XrtA"/>
    <property type="match status" value="1"/>
</dbReference>
<dbReference type="GO" id="GO:0006508">
    <property type="term" value="P:proteolysis"/>
    <property type="evidence" value="ECO:0007669"/>
    <property type="project" value="UniProtKB-KW"/>
</dbReference>
<dbReference type="InterPro" id="IPR026392">
    <property type="entry name" value="Exo/Archaeosortase_dom"/>
</dbReference>
<gene>
    <name evidence="10" type="ORF">GGR38_002099</name>
</gene>
<dbReference type="InterPro" id="IPR017540">
    <property type="entry name" value="Exosortase-1"/>
</dbReference>
<name>A0A7W6CP89_9SPHN</name>
<proteinExistence type="predicted"/>
<evidence type="ECO:0000313" key="10">
    <source>
        <dbReference type="EMBL" id="MBB3955147.1"/>
    </source>
</evidence>
<keyword evidence="6 8" id="KW-1133">Transmembrane helix</keyword>
<comment type="subcellular location">
    <subcellularLocation>
        <location evidence="1">Cell membrane</location>
        <topology evidence="1">Multi-pass membrane protein</topology>
    </subcellularLocation>
</comment>
<dbReference type="RefSeq" id="WP_343059071.1">
    <property type="nucleotide sequence ID" value="NZ_JACIDX010000007.1"/>
</dbReference>
<dbReference type="InterPro" id="IPR013426">
    <property type="entry name" value="EpsH-like"/>
</dbReference>
<evidence type="ECO:0000256" key="2">
    <source>
        <dbReference type="ARBA" id="ARBA00022475"/>
    </source>
</evidence>
<dbReference type="Proteomes" id="UP000548867">
    <property type="component" value="Unassembled WGS sequence"/>
</dbReference>
<keyword evidence="3" id="KW-0645">Protease</keyword>
<sequence length="513" mass="54317">MSLSLSEQGRLAWAVDQAWRGALARLALVWAGLIALFWRDWAAMGHQWWDSSTYNHILMVPAILGWLVTQRLPDLWRLPVAMWRGGLGLMGAALLLWALGALASVAQITQIAAVAMLIAAVPLVLGLRAALGLLFPLAYMGFLVPFGDEAIPLLQTITAKITIALVHISGIPARIDGVFIATPAGLFEVAEACSGVKFLVAMIAFGALAAHVCFVSWGRRAAFMALCVAAPILANGVRAWGTVYVAQYYGAAVAGGVDHIIYGWFFFAAVIAGVIALGWRFFDRAAGAPMLDVGAVMALRLPAMRGISAGACFGALAAMVLAAQGWVMAADRLAAPMPARIALPEVAGWHRVDYAPRHVWEPRAGGADHRLLGRYADARGHEVDVFFALYASQGPGKKAGGFGEGALRPETGWSWQAPGPDVPGAHSDRLLAGGPTERLAQTSYKTGDLVTGSNARLKLANIIDRLLLRRRATMLLILSAEEGGAFRAADSLGAFRASAGPIGDWMDAAAKGL</sequence>